<dbReference type="EMBL" id="JBHUKU010000022">
    <property type="protein sequence ID" value="MFD2463956.1"/>
    <property type="molecule type" value="Genomic_DNA"/>
</dbReference>
<gene>
    <name evidence="2" type="ORF">ACFSYJ_35435</name>
</gene>
<feature type="domain" description="Polysaccharide pyruvyl transferase" evidence="1">
    <location>
        <begin position="38"/>
        <end position="231"/>
    </location>
</feature>
<keyword evidence="2" id="KW-0808">Transferase</keyword>
<reference evidence="3" key="1">
    <citation type="journal article" date="2019" name="Int. J. Syst. Evol. Microbiol.">
        <title>The Global Catalogue of Microorganisms (GCM) 10K type strain sequencing project: providing services to taxonomists for standard genome sequencing and annotation.</title>
        <authorList>
            <consortium name="The Broad Institute Genomics Platform"/>
            <consortium name="The Broad Institute Genome Sequencing Center for Infectious Disease"/>
            <person name="Wu L."/>
            <person name="Ma J."/>
        </authorList>
    </citation>
    <scope>NUCLEOTIDE SEQUENCE [LARGE SCALE GENOMIC DNA]</scope>
    <source>
        <strain evidence="3">CGMCC 4.7643</strain>
    </source>
</reference>
<organism evidence="2 3">
    <name type="scientific">Amycolatopsis samaneae</name>
    <dbReference type="NCBI Taxonomy" id="664691"/>
    <lineage>
        <taxon>Bacteria</taxon>
        <taxon>Bacillati</taxon>
        <taxon>Actinomycetota</taxon>
        <taxon>Actinomycetes</taxon>
        <taxon>Pseudonocardiales</taxon>
        <taxon>Pseudonocardiaceae</taxon>
        <taxon>Amycolatopsis</taxon>
    </lineage>
</organism>
<dbReference type="PANTHER" id="PTHR36836">
    <property type="entry name" value="COLANIC ACID BIOSYNTHESIS PROTEIN WCAK"/>
    <property type="match status" value="1"/>
</dbReference>
<name>A0ABW5GT41_9PSEU</name>
<evidence type="ECO:0000313" key="2">
    <source>
        <dbReference type="EMBL" id="MFD2463956.1"/>
    </source>
</evidence>
<dbReference type="InterPro" id="IPR007345">
    <property type="entry name" value="Polysacch_pyruvyl_Trfase"/>
</dbReference>
<evidence type="ECO:0000259" key="1">
    <source>
        <dbReference type="Pfam" id="PF04230"/>
    </source>
</evidence>
<keyword evidence="2" id="KW-0328">Glycosyltransferase</keyword>
<evidence type="ECO:0000313" key="3">
    <source>
        <dbReference type="Proteomes" id="UP001597419"/>
    </source>
</evidence>
<dbReference type="EC" id="2.4.-.-" evidence="2"/>
<dbReference type="Proteomes" id="UP001597419">
    <property type="component" value="Unassembled WGS sequence"/>
</dbReference>
<dbReference type="PANTHER" id="PTHR36836:SF1">
    <property type="entry name" value="COLANIC ACID BIOSYNTHESIS PROTEIN WCAK"/>
    <property type="match status" value="1"/>
</dbReference>
<protein>
    <submittedName>
        <fullName evidence="2">Polysaccharide pyruvyl transferase family protein</fullName>
        <ecNumber evidence="2">2.4.-.-</ecNumber>
    </submittedName>
</protein>
<dbReference type="RefSeq" id="WP_345386099.1">
    <property type="nucleotide sequence ID" value="NZ_BAABHG010000001.1"/>
</dbReference>
<keyword evidence="3" id="KW-1185">Reference proteome</keyword>
<accession>A0ABW5GT41</accession>
<dbReference type="GO" id="GO:0016757">
    <property type="term" value="F:glycosyltransferase activity"/>
    <property type="evidence" value="ECO:0007669"/>
    <property type="project" value="UniProtKB-KW"/>
</dbReference>
<sequence>MTFRDSAGEQHGLPARTAPSRTTASRCYYLVGPSGYPNFGDELIAATWLRYLARTDPGAEVWLDCHSPGPAQLLLGDLHPRLRCTDTLWRLCGEAPSADPWEVAAWVQEVVHDPGRAPRWDAGIALLGRADVVHLLGGGYLNALWPRHLGLIAGAAAAARRSGGRAAMTGQGLVPFPADATHLLRSLADRFDVVDVRDDPSAELLAGCAAAYRTCDDVFLAPPAPSPATAAREFVLCVQSDIGAHEVSTLAAKVLGMLRAWRAEPGQIAVVEGIPRVDRAVHSLLEHELDGAEFHPFRDVWRRGVPAAPGQTWISTRYHLHLVAAAAGAAGVALSVSPGYYATKHRSLIDLGSGWSMLDATSKRIPDRPDGTGFPAQVIRRCSQLKLSVAEAVYGPPPAVPVEPGAERGTRRRVLRPRWSRTGG</sequence>
<comment type="caution">
    <text evidence="2">The sequence shown here is derived from an EMBL/GenBank/DDBJ whole genome shotgun (WGS) entry which is preliminary data.</text>
</comment>
<proteinExistence type="predicted"/>
<dbReference type="Pfam" id="PF04230">
    <property type="entry name" value="PS_pyruv_trans"/>
    <property type="match status" value="1"/>
</dbReference>